<evidence type="ECO:0000259" key="4">
    <source>
        <dbReference type="SMART" id="SM00560"/>
    </source>
</evidence>
<accession>A0ABV6Q9T7</accession>
<dbReference type="SUPFAM" id="SSF49899">
    <property type="entry name" value="Concanavalin A-like lectins/glucanases"/>
    <property type="match status" value="1"/>
</dbReference>
<dbReference type="SMART" id="SM00560">
    <property type="entry name" value="LamGL"/>
    <property type="match status" value="1"/>
</dbReference>
<dbReference type="RefSeq" id="WP_386063715.1">
    <property type="nucleotide sequence ID" value="NZ_JBHLTQ010000005.1"/>
</dbReference>
<feature type="chain" id="PRO_5046909375" evidence="3">
    <location>
        <begin position="21"/>
        <end position="1081"/>
    </location>
</feature>
<feature type="signal peptide" evidence="3">
    <location>
        <begin position="1"/>
        <end position="20"/>
    </location>
</feature>
<dbReference type="NCBIfam" id="TIGR04183">
    <property type="entry name" value="Por_Secre_tail"/>
    <property type="match status" value="1"/>
</dbReference>
<evidence type="ECO:0000313" key="6">
    <source>
        <dbReference type="Proteomes" id="UP001589832"/>
    </source>
</evidence>
<dbReference type="InterPro" id="IPR013320">
    <property type="entry name" value="ConA-like_dom_sf"/>
</dbReference>
<dbReference type="Pfam" id="PF18962">
    <property type="entry name" value="Por_Secre_tail"/>
    <property type="match status" value="1"/>
</dbReference>
<organism evidence="5 6">
    <name type="scientific">Winogradskyella pulchriflava</name>
    <dbReference type="NCBI Taxonomy" id="1110688"/>
    <lineage>
        <taxon>Bacteria</taxon>
        <taxon>Pseudomonadati</taxon>
        <taxon>Bacteroidota</taxon>
        <taxon>Flavobacteriia</taxon>
        <taxon>Flavobacteriales</taxon>
        <taxon>Flavobacteriaceae</taxon>
        <taxon>Winogradskyella</taxon>
    </lineage>
</organism>
<proteinExistence type="predicted"/>
<protein>
    <submittedName>
        <fullName evidence="5">LamG-like jellyroll fold domain-containing protein</fullName>
    </submittedName>
</protein>
<dbReference type="Proteomes" id="UP001589832">
    <property type="component" value="Unassembled WGS sequence"/>
</dbReference>
<gene>
    <name evidence="5" type="ORF">ACFFGA_10815</name>
</gene>
<evidence type="ECO:0000256" key="2">
    <source>
        <dbReference type="ARBA" id="ARBA00023157"/>
    </source>
</evidence>
<keyword evidence="6" id="KW-1185">Reference proteome</keyword>
<comment type="caution">
    <text evidence="5">The sequence shown here is derived from an EMBL/GenBank/DDBJ whole genome shotgun (WGS) entry which is preliminary data.</text>
</comment>
<evidence type="ECO:0000313" key="5">
    <source>
        <dbReference type="EMBL" id="MFC0605047.1"/>
    </source>
</evidence>
<evidence type="ECO:0000256" key="3">
    <source>
        <dbReference type="SAM" id="SignalP"/>
    </source>
</evidence>
<name>A0ABV6Q9T7_9FLAO</name>
<dbReference type="InterPro" id="IPR006558">
    <property type="entry name" value="LamG-like"/>
</dbReference>
<sequence length="1081" mass="119248">MKNFTSIVKMVMCITSFTFVNLCLSQNSGVWTASGSGASTTWSTTAGGIGITASATSYGSGTSYTLNDFQTHDTMGCNNSAYSDGSIVGNPSLSIRHTFPNTAQITFNFSTAVENPVLHFDRLGGGQVSNKTSSSLVKILTPGITYTRLSGNDVHFECTSTTVGRKAGQSYTSLPSECGPPLAGTASGSARLNGVFSTITFEISMDAVGSSSSINDRFEIAFSDVRNLTLDFDGVDDYINRSAFLGNNSEVTMMSWIKLDNGFDGGEVMGQRNFRIFLDSSRRLKTYVRTNGITLNNITTPNYDAPVLETELWYHVAALYDASKGTIKLFLNGELEWEYNLLLGSVINNSSSWNSNHDFEIGRNSENDNNYFEGSIYETRVYTKALTDDQLQKQVYQEIENNSGQVRGAVIPKDIDGLSWSDLKLYYKMDVLNTGKTPDESISNVDGNLHNMRTYQDRTAPLPYVTRSGGNGDWDNPDNWLYGSVWDIPNKHNACAIIKIADDITTDIDHSTIGLIVENGKQLTIEGDSGLFNSWYVKLDGKIDLVDESQFIQTEDSDLDTASSGSLEKDQQGTKDLYTYNYWSSPVGVTSTTSNNTSYKIPDVLRNGTNPSAPTAINFINGYDGSVSGSNISIAKYWIWKFSNLEDDNYSLWQQIGNTGTMLAGEGYTMKGVSNTNGSVSQEQNYVFVGKPNNGTIELQLDAGNDYLVGNPYPSAIDARQFILDNGPLITGNGNTTGTLYFWEHWGGGSHLLAEYQGGYSTYNLSGGVPAASKAIADEDVDQSSLVGTKTPGRYIPVGQGFFVIGEASGKIEFNNGQRVFVKEDSGSSVFLRGANNSTSRAKVNTEENNENGDNRMKIRLGFDSVNSIHRQLLVTVDEAATMDYDWGFDGILYEDQMDDMYWMIDNEKYIIQGINEIDEQTSVLPLGIHTNIEGNNSITIDSLENVPDELQVLLHDMDLNIYHNLRNGHYNVFLPAGDHLDRFEIVFTTPESLSTNDNDLSELNLYYSIVREKVIVLNPNNLNLKSLEIYSIEGQSVYTNNQLWEGNYGEYEINNLSTGVYIVKLKTDENVEVTKKIIVK</sequence>
<reference evidence="5 6" key="1">
    <citation type="submission" date="2024-09" db="EMBL/GenBank/DDBJ databases">
        <authorList>
            <person name="Sun Q."/>
            <person name="Mori K."/>
        </authorList>
    </citation>
    <scope>NUCLEOTIDE SEQUENCE [LARGE SCALE GENOMIC DNA]</scope>
    <source>
        <strain evidence="5 6">NCAIM B.02481</strain>
    </source>
</reference>
<feature type="domain" description="LamG-like jellyroll fold" evidence="4">
    <location>
        <begin position="249"/>
        <end position="389"/>
    </location>
</feature>
<keyword evidence="1 3" id="KW-0732">Signal</keyword>
<keyword evidence="2" id="KW-1015">Disulfide bond</keyword>
<dbReference type="Gene3D" id="2.60.120.200">
    <property type="match status" value="1"/>
</dbReference>
<dbReference type="Pfam" id="PF13385">
    <property type="entry name" value="Laminin_G_3"/>
    <property type="match status" value="1"/>
</dbReference>
<dbReference type="InterPro" id="IPR026444">
    <property type="entry name" value="Secre_tail"/>
</dbReference>
<evidence type="ECO:0000256" key="1">
    <source>
        <dbReference type="ARBA" id="ARBA00022729"/>
    </source>
</evidence>
<dbReference type="EMBL" id="JBHLTQ010000005">
    <property type="protein sequence ID" value="MFC0605047.1"/>
    <property type="molecule type" value="Genomic_DNA"/>
</dbReference>